<feature type="compositionally biased region" description="Basic and acidic residues" evidence="2">
    <location>
        <begin position="1354"/>
        <end position="1363"/>
    </location>
</feature>
<dbReference type="VEuPathDB" id="VectorBase:GMOY000096"/>
<feature type="compositionally biased region" description="Low complexity" evidence="2">
    <location>
        <begin position="1330"/>
        <end position="1348"/>
    </location>
</feature>
<feature type="compositionally biased region" description="Low complexity" evidence="2">
    <location>
        <begin position="1299"/>
        <end position="1320"/>
    </location>
</feature>
<evidence type="ECO:0000256" key="2">
    <source>
        <dbReference type="SAM" id="MobiDB-lite"/>
    </source>
</evidence>
<sequence>MVGRKLNMNFLKIFAILLLNCHESVSALEYSDKLKAFEEAVNDAKRELENLKSTVSVDDEDDFRHRRKSVDHIFENLDNNLDVEGAKDATNEVNEADLTRGARGNFPYMMEGRGRLLKALRAREEEDGKRYNFNAALFNKWGPGTNFRKSNALSNSNIVHHVKYLYVPATNNYVHIKGMVDGGREYSNMNGGAGRGNIALAGNNIDGIDDSGLAFHKSDYSMAGLSRNIPGVASFASTSSPFKTDLALSLLKTGIARNKGGDEINLNYRIPPASKSMMSQSTIYGSKMDDFRNYGRTTQLPIKEVESTTEGDANRIMYEDGLLKPEAMNAFAYLNRNHFRFDIATTTERTDYSRFDKEREELENSLRPFKYPIGILRENITESPYEDSISTYSYGQTEYKFPEHFLSNAQISRLYMPLNDQFETKKNNLSHEADYKLSKMEQDASERFQGHNVRWGNGEVIKRSSSPFNPMNEIKLKTSRRLMKKGYGPSLPSYSLSEARKEMLIDHMLQKKEQELNRGDKRMKNRMSDSFSNDHDFYYDSWMDGNERINDDENMGIHSNDAGMDDFDMRNIDYVRQKRISHVDPGLNKNCMRKFKKSRSDQTTVRPAQGESNRKAPKSKTTQEKLKSSERTESQKDEKMVKNEKTYKNDGMGNEKDKHSGKGDQDAKIRHKKKKEEKEKSEKKEKLEKAQNNERTQEKDTLEEKDKTERTEKPTTKNKSKTDQNGKLNRLRTQRQKDKHKPLKPGRFNERVLVARDEGAKLQNEGNSLDGLSHATISPDFDYTNNIEGIIDRYPDQNRQFAADADINDLKPGGSLELDSGLDHLMNGPQRIQRDTVDDVAGVSSRGTKARKRKRSATFKMKNELSSTFGKTNSVRGSMTAKDVDSSTQQVGVDYNHVVNPATKERSTDYVSNLKDSKMYLHDFQESYGPKMRQKRSLGTEREDFEEKLWDFDSFELNEDNIIQRFKRSLNPKPEVIQKPHRIKRRNVPYFGDDYLSKANYQVADVDDDPRFLGKLDRQKEETIHDFDFDSARKSFGREEFDNLKQKDPKFAKFNGMKFDNVKWDKSYVHEREQKSANDKKAFMEMMSDENQQRNNDIPAEMKKSDGIDFNYNLPRSSDAINDEINDKTLQEAFNTGIKPDYRNFWLATGNTKRENNKLKDNKKLEDKVRKDSKDNYLKDINDFNRNYKFNENHFNWGQHYNNFGVENSPYLQNWLTNKQTDDGLSIDMHNDLTNYSAFTSLDNFLKTMPRNNTLGEDPQPTSPVICDTESMPGDLITTTTQCITTTKEKADSTTECVTTESSAATTATTTTTEATKSGTDASSTEEECVTSTTELTKITTTTASEVTTECEEPSEKSTEKTTESTTEEEEATTECVTEGSTEVPPTSPTSSTGESTTREGGAEDELKLNITINANVLGRPKQKTFLGNGSIQVMPGCTEDRNRRETYATPFEELKNRKSHHHQSKACTSEHEDAEDLSKLASGKLSSQMVKSVFCMVKNDPNLKALWPSLKRRQPGNHPKTQDLYAIRNENNEGKVKNTENMLRKAMDTINCIVEEQVRSRNCVPLRPDLQDFYETVLRSNQEQDKCRDKRDYTMGNYDGDFSKEVRALDPNKIEEKSRIVKKLLKQYEELPQDDQEKVVGIRDDLLKDLLFLRKLKESEERRRRELFEKKELGLALDDDEAIKRLESQYTPQFLKLLKTSDLYREMATEPDPIL</sequence>
<evidence type="ECO:0000313" key="5">
    <source>
        <dbReference type="Proteomes" id="UP000092444"/>
    </source>
</evidence>
<keyword evidence="1" id="KW-0175">Coiled coil</keyword>
<dbReference type="EnsemblMetazoa" id="GMOY000096-RA">
    <property type="protein sequence ID" value="GMOY000096-PA"/>
    <property type="gene ID" value="GMOY000096"/>
</dbReference>
<dbReference type="Proteomes" id="UP000092444">
    <property type="component" value="Unassembled WGS sequence"/>
</dbReference>
<dbReference type="EMBL" id="CCAG010012933">
    <property type="status" value="NOT_ANNOTATED_CDS"/>
    <property type="molecule type" value="Genomic_DNA"/>
</dbReference>
<accession>A0A1B0F9D5</accession>
<feature type="coiled-coil region" evidence="1">
    <location>
        <begin position="27"/>
        <end position="61"/>
    </location>
</feature>
<evidence type="ECO:0000256" key="1">
    <source>
        <dbReference type="SAM" id="Coils"/>
    </source>
</evidence>
<feature type="compositionally biased region" description="Basic and acidic residues" evidence="2">
    <location>
        <begin position="676"/>
        <end position="724"/>
    </location>
</feature>
<feature type="signal peptide" evidence="3">
    <location>
        <begin position="1"/>
        <end position="27"/>
    </location>
</feature>
<proteinExistence type="predicted"/>
<evidence type="ECO:0000256" key="3">
    <source>
        <dbReference type="SAM" id="SignalP"/>
    </source>
</evidence>
<name>A0A1B0F9D5_GLOMM</name>
<feature type="compositionally biased region" description="Basic and acidic residues" evidence="2">
    <location>
        <begin position="621"/>
        <end position="668"/>
    </location>
</feature>
<feature type="region of interest" description="Disordered" evidence="2">
    <location>
        <begin position="585"/>
        <end position="748"/>
    </location>
</feature>
<keyword evidence="3" id="KW-0732">Signal</keyword>
<evidence type="ECO:0000313" key="4">
    <source>
        <dbReference type="EnsemblMetazoa" id="GMOY000096-PA"/>
    </source>
</evidence>
<reference evidence="4" key="1">
    <citation type="submission" date="2020-05" db="UniProtKB">
        <authorList>
            <consortium name="EnsemblMetazoa"/>
        </authorList>
    </citation>
    <scope>IDENTIFICATION</scope>
    <source>
        <strain evidence="4">Yale</strain>
    </source>
</reference>
<feature type="compositionally biased region" description="Low complexity" evidence="2">
    <location>
        <begin position="1374"/>
        <end position="1396"/>
    </location>
</feature>
<keyword evidence="5" id="KW-1185">Reference proteome</keyword>
<dbReference type="STRING" id="37546.A0A1B0F9D5"/>
<organism evidence="4 5">
    <name type="scientific">Glossina morsitans morsitans</name>
    <name type="common">Savannah tsetse fly</name>
    <dbReference type="NCBI Taxonomy" id="37546"/>
    <lineage>
        <taxon>Eukaryota</taxon>
        <taxon>Metazoa</taxon>
        <taxon>Ecdysozoa</taxon>
        <taxon>Arthropoda</taxon>
        <taxon>Hexapoda</taxon>
        <taxon>Insecta</taxon>
        <taxon>Pterygota</taxon>
        <taxon>Neoptera</taxon>
        <taxon>Endopterygota</taxon>
        <taxon>Diptera</taxon>
        <taxon>Brachycera</taxon>
        <taxon>Muscomorpha</taxon>
        <taxon>Hippoboscoidea</taxon>
        <taxon>Glossinidae</taxon>
        <taxon>Glossina</taxon>
    </lineage>
</organism>
<feature type="region of interest" description="Disordered" evidence="2">
    <location>
        <begin position="1299"/>
        <end position="1407"/>
    </location>
</feature>
<feature type="chain" id="PRO_5008407217" evidence="3">
    <location>
        <begin position="28"/>
        <end position="1716"/>
    </location>
</feature>
<feature type="compositionally biased region" description="Basic residues" evidence="2">
    <location>
        <begin position="729"/>
        <end position="744"/>
    </location>
</feature>
<protein>
    <submittedName>
        <fullName evidence="4">Uncharacterized protein</fullName>
    </submittedName>
</protein>
<feature type="region of interest" description="Disordered" evidence="2">
    <location>
        <begin position="1452"/>
        <end position="1474"/>
    </location>
</feature>
<feature type="compositionally biased region" description="Basic and acidic residues" evidence="2">
    <location>
        <begin position="1397"/>
        <end position="1407"/>
    </location>
</feature>